<dbReference type="GO" id="GO:0019028">
    <property type="term" value="C:viral capsid"/>
    <property type="evidence" value="ECO:0007669"/>
    <property type="project" value="UniProtKB-KW"/>
</dbReference>
<dbReference type="Pfam" id="PF05518">
    <property type="entry name" value="Totivirus_coat"/>
    <property type="match status" value="1"/>
</dbReference>
<keyword evidence="1" id="KW-0167">Capsid protein</keyword>
<keyword evidence="1" id="KW-0946">Virion</keyword>
<gene>
    <name evidence="1" type="primary">CP</name>
</gene>
<evidence type="ECO:0000313" key="1">
    <source>
        <dbReference type="EMBL" id="BAM36399.1"/>
    </source>
</evidence>
<name>J7M2A4_9VIRU</name>
<protein>
    <submittedName>
        <fullName evidence="1">Coat protein</fullName>
    </submittedName>
</protein>
<feature type="non-terminal residue" evidence="1">
    <location>
        <position position="478"/>
    </location>
</feature>
<proteinExistence type="predicted"/>
<sequence length="478" mass="49684">MAATARNNFLASVVANARGQPITAAGHRRFRSVVRTSATIGGVNDSRAASIFYEIGRGVNSSESALAVPTDATMRVEAAYPTNAVLAEDFVGLAKKYSNFSSTFEYSSLAGVAERLARALAARSIWDDFDSTAITGGRTVVVHALGTYDGPVNSMTDTVFIPRLTNTNVRGDVFAVLVAAVTGEGSAVATDVLEVDAVTRQAVVPVVDGVALPLALVDALRIIGANMIASDQGPLFALAVTRGIHRILSVVGHTDEGGTTRDLLRCAAFSPPFGGVSSRLSDYAGLPALSTNGVSVVASYVDSIALVTAALVAHSDPGDHYQGEWFPTFFLGATPTDGDARPGQHTAGTAAMAGAIRAQLLNDQERFWQNYCRGTTRDLLRCAAFSPPFGGVSSRLSDYAGLPALSTNGVSVVASYVDSIALVTAALVAHSDPGDHYQGEWFPTFFLGATPTDGDARPGQHTAGTAAMAGAIRAQLLN</sequence>
<dbReference type="InterPro" id="IPR008871">
    <property type="entry name" value="Totivirus_coat"/>
</dbReference>
<accession>J7M2A4</accession>
<dbReference type="EMBL" id="AB698489">
    <property type="protein sequence ID" value="BAM36399.1"/>
    <property type="molecule type" value="Genomic_RNA"/>
</dbReference>
<reference evidence="1" key="1">
    <citation type="journal article" date="2013" name="FEMS Microbiol. Ecol.">
        <title>Appearance of mycovirus-like double-stranded RNAs in the white root rot fungus, Rosellinia necatrix, in an apple orchard.</title>
        <authorList>
            <person name="Yaegashi H."/>
            <person name="Nakamura H."/>
            <person name="Sawahata T."/>
            <person name="Sasaki A."/>
            <person name="Iwanami Y."/>
            <person name="Ito T."/>
            <person name="Kanematsu S."/>
        </authorList>
    </citation>
    <scope>NUCLEOTIDE SEQUENCE</scope>
    <source>
        <strain evidence="1">1-W1028/S1</strain>
    </source>
</reference>
<organism evidence="1">
    <name type="scientific">Rosellinia necatrix victorivirus 1</name>
    <dbReference type="NCBI Taxonomy" id="1148491"/>
    <lineage>
        <taxon>Viruses</taxon>
        <taxon>Riboviria</taxon>
        <taxon>Orthornavirae</taxon>
        <taxon>Duplornaviricota</taxon>
        <taxon>Chrymotiviricetes</taxon>
        <taxon>Ghabrivirales</taxon>
        <taxon>Alphatotivirineae</taxon>
        <taxon>Pseudototiviridae</taxon>
        <taxon>Victorivirus</taxon>
        <taxon>Victorivirus jyugo</taxon>
    </lineage>
</organism>